<reference evidence="4" key="1">
    <citation type="submission" date="2010-05" db="EMBL/GenBank/DDBJ databases">
        <title>The genome sequence of Magnaporthe poae strain ATCC 64411.</title>
        <authorList>
            <person name="Ma L.-J."/>
            <person name="Dead R."/>
            <person name="Young S."/>
            <person name="Zeng Q."/>
            <person name="Koehrsen M."/>
            <person name="Alvarado L."/>
            <person name="Berlin A."/>
            <person name="Chapman S.B."/>
            <person name="Chen Z."/>
            <person name="Freedman E."/>
            <person name="Gellesch M."/>
            <person name="Goldberg J."/>
            <person name="Griggs A."/>
            <person name="Gujja S."/>
            <person name="Heilman E.R."/>
            <person name="Heiman D."/>
            <person name="Hepburn T."/>
            <person name="Howarth C."/>
            <person name="Jen D."/>
            <person name="Larson L."/>
            <person name="Mehta T."/>
            <person name="Neiman D."/>
            <person name="Pearson M."/>
            <person name="Roberts A."/>
            <person name="Saif S."/>
            <person name="Shea T."/>
            <person name="Shenoy N."/>
            <person name="Sisk P."/>
            <person name="Stolte C."/>
            <person name="Sykes S."/>
            <person name="Walk T."/>
            <person name="White J."/>
            <person name="Yandava C."/>
            <person name="Haas B."/>
            <person name="Nusbaum C."/>
            <person name="Birren B."/>
        </authorList>
    </citation>
    <scope>NUCLEOTIDE SEQUENCE [LARGE SCALE GENOMIC DNA]</scope>
    <source>
        <strain evidence="4">ATCC 64411 / 73-15</strain>
    </source>
</reference>
<reference evidence="2" key="3">
    <citation type="submission" date="2011-03" db="EMBL/GenBank/DDBJ databases">
        <title>Annotation of Magnaporthe poae ATCC 64411.</title>
        <authorList>
            <person name="Ma L.-J."/>
            <person name="Dead R."/>
            <person name="Young S.K."/>
            <person name="Zeng Q."/>
            <person name="Gargeya S."/>
            <person name="Fitzgerald M."/>
            <person name="Haas B."/>
            <person name="Abouelleil A."/>
            <person name="Alvarado L."/>
            <person name="Arachchi H.M."/>
            <person name="Berlin A."/>
            <person name="Brown A."/>
            <person name="Chapman S.B."/>
            <person name="Chen Z."/>
            <person name="Dunbar C."/>
            <person name="Freedman E."/>
            <person name="Gearin G."/>
            <person name="Gellesch M."/>
            <person name="Goldberg J."/>
            <person name="Griggs A."/>
            <person name="Gujja S."/>
            <person name="Heiman D."/>
            <person name="Howarth C."/>
            <person name="Larson L."/>
            <person name="Lui A."/>
            <person name="MacDonald P.J.P."/>
            <person name="Mehta T."/>
            <person name="Montmayeur A."/>
            <person name="Murphy C."/>
            <person name="Neiman D."/>
            <person name="Pearson M."/>
            <person name="Priest M."/>
            <person name="Roberts A."/>
            <person name="Saif S."/>
            <person name="Shea T."/>
            <person name="Shenoy N."/>
            <person name="Sisk P."/>
            <person name="Stolte C."/>
            <person name="Sykes S."/>
            <person name="Yandava C."/>
            <person name="Wortman J."/>
            <person name="Nusbaum C."/>
            <person name="Birren B."/>
        </authorList>
    </citation>
    <scope>NUCLEOTIDE SEQUENCE</scope>
    <source>
        <strain evidence="2">ATCC 64411</strain>
    </source>
</reference>
<gene>
    <name evidence="2" type="ORF">MAPG_11539</name>
</gene>
<name>A0A0C4EFI9_MAGP6</name>
<evidence type="ECO:0000313" key="4">
    <source>
        <dbReference type="Proteomes" id="UP000011715"/>
    </source>
</evidence>
<keyword evidence="4" id="KW-1185">Reference proteome</keyword>
<evidence type="ECO:0000313" key="2">
    <source>
        <dbReference type="EMBL" id="KLU92594.1"/>
    </source>
</evidence>
<dbReference type="GO" id="GO:0004197">
    <property type="term" value="F:cysteine-type endopeptidase activity"/>
    <property type="evidence" value="ECO:0007669"/>
    <property type="project" value="InterPro"/>
</dbReference>
<dbReference type="InterPro" id="IPR011600">
    <property type="entry name" value="Pept_C14_caspase"/>
</dbReference>
<dbReference type="Pfam" id="PF00656">
    <property type="entry name" value="Peptidase_C14"/>
    <property type="match status" value="1"/>
</dbReference>
<dbReference type="OrthoDB" id="3223806at2759"/>
<dbReference type="eggNOG" id="KOG1546">
    <property type="taxonomic scope" value="Eukaryota"/>
</dbReference>
<dbReference type="Proteomes" id="UP000011715">
    <property type="component" value="Unassembled WGS sequence"/>
</dbReference>
<organism evidence="3 4">
    <name type="scientific">Magnaporthiopsis poae (strain ATCC 64411 / 73-15)</name>
    <name type="common">Kentucky bluegrass fungus</name>
    <name type="synonym">Magnaporthe poae</name>
    <dbReference type="NCBI Taxonomy" id="644358"/>
    <lineage>
        <taxon>Eukaryota</taxon>
        <taxon>Fungi</taxon>
        <taxon>Dikarya</taxon>
        <taxon>Ascomycota</taxon>
        <taxon>Pezizomycotina</taxon>
        <taxon>Sordariomycetes</taxon>
        <taxon>Sordariomycetidae</taxon>
        <taxon>Magnaporthales</taxon>
        <taxon>Magnaporthaceae</taxon>
        <taxon>Magnaporthiopsis</taxon>
    </lineage>
</organism>
<proteinExistence type="predicted"/>
<dbReference type="EMBL" id="GL876982">
    <property type="protein sequence ID" value="KLU92594.1"/>
    <property type="molecule type" value="Genomic_DNA"/>
</dbReference>
<dbReference type="Gene3D" id="3.40.50.1460">
    <property type="match status" value="1"/>
</dbReference>
<evidence type="ECO:0000259" key="1">
    <source>
        <dbReference type="Pfam" id="PF00656"/>
    </source>
</evidence>
<reference evidence="3" key="5">
    <citation type="submission" date="2015-06" db="UniProtKB">
        <authorList>
            <consortium name="EnsemblFungi"/>
        </authorList>
    </citation>
    <scope>IDENTIFICATION</scope>
    <source>
        <strain evidence="3">ATCC 64411</strain>
    </source>
</reference>
<dbReference type="AlphaFoldDB" id="A0A0C4EFI9"/>
<dbReference type="GO" id="GO:0006508">
    <property type="term" value="P:proteolysis"/>
    <property type="evidence" value="ECO:0007669"/>
    <property type="project" value="InterPro"/>
</dbReference>
<dbReference type="OMA" id="DSIASWG"/>
<dbReference type="EnsemblFungi" id="MAPG_11539T0">
    <property type="protein sequence ID" value="MAPG_11539T0"/>
    <property type="gene ID" value="MAPG_11539"/>
</dbReference>
<feature type="domain" description="Peptidase C14 caspase" evidence="1">
    <location>
        <begin position="31"/>
        <end position="221"/>
    </location>
</feature>
<reference evidence="2" key="2">
    <citation type="submission" date="2010-05" db="EMBL/GenBank/DDBJ databases">
        <title>The Genome Sequence of Magnaporthe poae strain ATCC 64411.</title>
        <authorList>
            <consortium name="The Broad Institute Genome Sequencing Platform"/>
            <consortium name="Broad Institute Genome Sequencing Center for Infectious Disease"/>
            <person name="Ma L.-J."/>
            <person name="Dead R."/>
            <person name="Young S."/>
            <person name="Zeng Q."/>
            <person name="Koehrsen M."/>
            <person name="Alvarado L."/>
            <person name="Berlin A."/>
            <person name="Chapman S.B."/>
            <person name="Chen Z."/>
            <person name="Freedman E."/>
            <person name="Gellesch M."/>
            <person name="Goldberg J."/>
            <person name="Griggs A."/>
            <person name="Gujja S."/>
            <person name="Heilman E.R."/>
            <person name="Heiman D."/>
            <person name="Hepburn T."/>
            <person name="Howarth C."/>
            <person name="Jen D."/>
            <person name="Larson L."/>
            <person name="Mehta T."/>
            <person name="Neiman D."/>
            <person name="Pearson M."/>
            <person name="Roberts A."/>
            <person name="Saif S."/>
            <person name="Shea T."/>
            <person name="Shenoy N."/>
            <person name="Sisk P."/>
            <person name="Stolte C."/>
            <person name="Sykes S."/>
            <person name="Walk T."/>
            <person name="White J."/>
            <person name="Yandava C."/>
            <person name="Haas B."/>
            <person name="Nusbaum C."/>
            <person name="Birren B."/>
        </authorList>
    </citation>
    <scope>NUCLEOTIDE SEQUENCE</scope>
    <source>
        <strain evidence="2">ATCC 64411</strain>
    </source>
</reference>
<dbReference type="VEuPathDB" id="FungiDB:MAPG_11539"/>
<accession>A0A0C4EFI9</accession>
<evidence type="ECO:0000313" key="3">
    <source>
        <dbReference type="EnsemblFungi" id="MAPG_11539T0"/>
    </source>
</evidence>
<sequence length="289" mass="32414">MKMDPNNIKLLLAPVETEGRDDVPSYAKRNHLVFVHYSGHGGQATTVFATLKKKSSDAVDHSLMPADVARTGRYLRDGRAVPTVVLDCCHSGGAIRGDEEDLARIPGEAMVCRSHQTIDRELAPASEDSIASWGSVPLWMDEPKGFVMLVACPDYQKAKERREILRGDDGSSSKVREFWHGHLTYGLPDTLRTRAPGLSSTATYERLRAKVQNADQTPYLVGDNDRFFFGPAHRPRVYAVPVQSVEKQKKRVTLAGGRFHRVRRGAEYLIMPLNFELDRRVHTKMCWLG</sequence>
<reference evidence="3" key="4">
    <citation type="journal article" date="2015" name="G3 (Bethesda)">
        <title>Genome sequences of three phytopathogenic species of the Magnaporthaceae family of fungi.</title>
        <authorList>
            <person name="Okagaki L.H."/>
            <person name="Nunes C.C."/>
            <person name="Sailsbery J."/>
            <person name="Clay B."/>
            <person name="Brown D."/>
            <person name="John T."/>
            <person name="Oh Y."/>
            <person name="Young N."/>
            <person name="Fitzgerald M."/>
            <person name="Haas B.J."/>
            <person name="Zeng Q."/>
            <person name="Young S."/>
            <person name="Adiconis X."/>
            <person name="Fan L."/>
            <person name="Levin J.Z."/>
            <person name="Mitchell T.K."/>
            <person name="Okubara P.A."/>
            <person name="Farman M.L."/>
            <person name="Kohn L.M."/>
            <person name="Birren B."/>
            <person name="Ma L.-J."/>
            <person name="Dean R.A."/>
        </authorList>
    </citation>
    <scope>NUCLEOTIDE SEQUENCE</scope>
    <source>
        <strain evidence="3">ATCC 64411 / 73-15</strain>
    </source>
</reference>
<protein>
    <recommendedName>
        <fullName evidence="1">Peptidase C14 caspase domain-containing protein</fullName>
    </recommendedName>
</protein>
<dbReference type="EMBL" id="ADBL01002843">
    <property type="status" value="NOT_ANNOTATED_CDS"/>
    <property type="molecule type" value="Genomic_DNA"/>
</dbReference>